<dbReference type="PROSITE" id="PS50012">
    <property type="entry name" value="RCC1_3"/>
    <property type="match status" value="6"/>
</dbReference>
<dbReference type="PROSITE" id="PS50853">
    <property type="entry name" value="FN3"/>
    <property type="match status" value="2"/>
</dbReference>
<feature type="domain" description="Fibronectin type-III" evidence="3">
    <location>
        <begin position="161"/>
        <end position="250"/>
    </location>
</feature>
<dbReference type="SMART" id="SM00060">
    <property type="entry name" value="FN3"/>
    <property type="match status" value="2"/>
</dbReference>
<dbReference type="PROSITE" id="PS00626">
    <property type="entry name" value="RCC1_2"/>
    <property type="match status" value="2"/>
</dbReference>
<dbReference type="Pfam" id="PF00041">
    <property type="entry name" value="fn3"/>
    <property type="match status" value="2"/>
</dbReference>
<dbReference type="InterPro" id="IPR003961">
    <property type="entry name" value="FN3_dom"/>
</dbReference>
<evidence type="ECO:0000256" key="1">
    <source>
        <dbReference type="ARBA" id="ARBA00022737"/>
    </source>
</evidence>
<dbReference type="EMBL" id="MKQP01000034">
    <property type="protein sequence ID" value="OMD27975.1"/>
    <property type="molecule type" value="Genomic_DNA"/>
</dbReference>
<dbReference type="InterPro" id="IPR009091">
    <property type="entry name" value="RCC1/BLIP-II"/>
</dbReference>
<keyword evidence="1" id="KW-0677">Repeat</keyword>
<dbReference type="InterPro" id="IPR013783">
    <property type="entry name" value="Ig-like_fold"/>
</dbReference>
<dbReference type="PANTHER" id="PTHR22872">
    <property type="entry name" value="BTK-BINDING PROTEIN-RELATED"/>
    <property type="match status" value="1"/>
</dbReference>
<accession>A0A1R0X3K3</accession>
<protein>
    <recommendedName>
        <fullName evidence="3">Fibronectin type-III domain-containing protein</fullName>
    </recommendedName>
</protein>
<dbReference type="Proteomes" id="UP000187465">
    <property type="component" value="Unassembled WGS sequence"/>
</dbReference>
<organism evidence="4 5">
    <name type="scientific">Paenibacillus odorifer</name>
    <dbReference type="NCBI Taxonomy" id="189426"/>
    <lineage>
        <taxon>Bacteria</taxon>
        <taxon>Bacillati</taxon>
        <taxon>Bacillota</taxon>
        <taxon>Bacilli</taxon>
        <taxon>Bacillales</taxon>
        <taxon>Paenibacillaceae</taxon>
        <taxon>Paenibacillus</taxon>
    </lineage>
</organism>
<gene>
    <name evidence="4" type="ORF">BJP51_02375</name>
</gene>
<dbReference type="RefSeq" id="WP_051490958.1">
    <property type="nucleotide sequence ID" value="NZ_MKQP01000034.1"/>
</dbReference>
<comment type="caution">
    <text evidence="4">The sequence shown here is derived from an EMBL/GenBank/DDBJ whole genome shotgun (WGS) entry which is preliminary data.</text>
</comment>
<dbReference type="InterPro" id="IPR000408">
    <property type="entry name" value="Reg_chr_condens"/>
</dbReference>
<reference evidence="4 5" key="1">
    <citation type="submission" date="2016-10" db="EMBL/GenBank/DDBJ databases">
        <title>Paenibacillus species isolates.</title>
        <authorList>
            <person name="Beno S.M."/>
        </authorList>
    </citation>
    <scope>NUCLEOTIDE SEQUENCE [LARGE SCALE GENOMIC DNA]</scope>
    <source>
        <strain evidence="4 5">FSL H7-0604</strain>
    </source>
</reference>
<dbReference type="Pfam" id="PF00415">
    <property type="entry name" value="RCC1"/>
    <property type="match status" value="1"/>
</dbReference>
<feature type="compositionally biased region" description="Polar residues" evidence="2">
    <location>
        <begin position="129"/>
        <end position="139"/>
    </location>
</feature>
<evidence type="ECO:0000259" key="3">
    <source>
        <dbReference type="PROSITE" id="PS50853"/>
    </source>
</evidence>
<dbReference type="AlphaFoldDB" id="A0A1R0X3K3"/>
<dbReference type="Gene3D" id="2.130.10.30">
    <property type="entry name" value="Regulator of chromosome condensation 1/beta-lactamase-inhibitor protein II"/>
    <property type="match status" value="2"/>
</dbReference>
<evidence type="ECO:0000313" key="5">
    <source>
        <dbReference type="Proteomes" id="UP000187465"/>
    </source>
</evidence>
<evidence type="ECO:0000256" key="2">
    <source>
        <dbReference type="SAM" id="MobiDB-lite"/>
    </source>
</evidence>
<dbReference type="InterPro" id="IPR058923">
    <property type="entry name" value="RCC1-like_dom"/>
</dbReference>
<sequence>MARKLFPIKKLSLMLVLVLIFPSVIQFPSVGDAKGRSFEQVKLLAAPANLAVSDSTSTSIRLTWDAVEGTSNTDVSYKVNLMESTNPSVTDVVYTFDSGELTEYTVKGLVSDRSYTFTVQAVNISGPVSKTSPPLTASTLPAEAYPPTTKEEKLPLTDQESPSTPELTLFSRTSDSISLAWISSEDNVGVAEYVLYKDSDLLAEVTVSTTVYTAVDLKAGQEYTFVVQAIDEAGNKSAISNELKVSTLDVVSNVGPIMSMGNGNSFHTLTVQPDGTVWAWGNNRMGQLGDSTTIARNKPVRIVGLPEISATSVGQDHSIALATDGTIWTWGSNSVGQLGNGTSAPQLVPQQVTGLVNVIAVQAGEQHSLALLSDGTVWAWGLNTYGQLGDGTTEDSALPVQVAGLDSIASISAGAFHNLAVSHDGQVYAWGFNAYGQLGDNTKIDHVTPVQVAELSSVTSVSAGFYHSMAVKKDGTVWSWGTNVKGILGDGTTEDHYTPVQALDLGSVISVSAGALHSMALKSDGNVWLWGANNEGQLGGSAESERSLASKLNIGSRIVAISAGYMSSGAVSEEGTLLTWGYNGLAQLGDGTYTNVIEPVAISLVEESY</sequence>
<evidence type="ECO:0000313" key="4">
    <source>
        <dbReference type="EMBL" id="OMD27975.1"/>
    </source>
</evidence>
<dbReference type="SUPFAM" id="SSF50985">
    <property type="entry name" value="RCC1/BLIP-II"/>
    <property type="match status" value="1"/>
</dbReference>
<name>A0A1R0X3K3_9BACL</name>
<dbReference type="Pfam" id="PF25390">
    <property type="entry name" value="WD40_RLD"/>
    <property type="match status" value="1"/>
</dbReference>
<feature type="domain" description="Fibronectin type-III" evidence="3">
    <location>
        <begin position="46"/>
        <end position="142"/>
    </location>
</feature>
<dbReference type="PRINTS" id="PR00633">
    <property type="entry name" value="RCCNDNSATION"/>
</dbReference>
<dbReference type="InterPro" id="IPR036116">
    <property type="entry name" value="FN3_sf"/>
</dbReference>
<feature type="region of interest" description="Disordered" evidence="2">
    <location>
        <begin position="129"/>
        <end position="166"/>
    </location>
</feature>
<dbReference type="CDD" id="cd00063">
    <property type="entry name" value="FN3"/>
    <property type="match status" value="2"/>
</dbReference>
<dbReference type="InterPro" id="IPR051625">
    <property type="entry name" value="Signaling_Regulatory_Domain"/>
</dbReference>
<proteinExistence type="predicted"/>
<dbReference type="SUPFAM" id="SSF49265">
    <property type="entry name" value="Fibronectin type III"/>
    <property type="match status" value="1"/>
</dbReference>
<dbReference type="Gene3D" id="2.60.40.10">
    <property type="entry name" value="Immunoglobulins"/>
    <property type="match status" value="2"/>
</dbReference>